<feature type="transmembrane region" description="Helical" evidence="1">
    <location>
        <begin position="21"/>
        <end position="45"/>
    </location>
</feature>
<keyword evidence="1" id="KW-0472">Membrane</keyword>
<proteinExistence type="predicted"/>
<evidence type="ECO:0008006" key="4">
    <source>
        <dbReference type="Google" id="ProtNLM"/>
    </source>
</evidence>
<evidence type="ECO:0000313" key="3">
    <source>
        <dbReference type="Proteomes" id="UP000593567"/>
    </source>
</evidence>
<accession>A0A7J7KJ55</accession>
<protein>
    <recommendedName>
        <fullName evidence="4">BRICHOS domain-containing protein</fullName>
    </recommendedName>
</protein>
<gene>
    <name evidence="2" type="ORF">EB796_003393</name>
</gene>
<dbReference type="Proteomes" id="UP000593567">
    <property type="component" value="Unassembled WGS sequence"/>
</dbReference>
<sequence length="209" mass="23235">MDSKDLKHEENKSKVTGRWQVLAMITLILAVLLTTTVGVIMYIALNPTGGCTQKLTGPPDYEETIHVTNKPDVQLAFNSKENIAVLTTTDGGFDLEDYGKGIHITKDTNSGICYLLPSIVSAADSQILRRHFQGQQVNVTAESHLTSVTVHPGKVSDTSFIPAEAKSFCFNGYQWVTIYQEKPSSSHDIVKRRIKWPKIKITIKITIKF</sequence>
<keyword evidence="3" id="KW-1185">Reference proteome</keyword>
<comment type="caution">
    <text evidence="2">The sequence shown here is derived from an EMBL/GenBank/DDBJ whole genome shotgun (WGS) entry which is preliminary data.</text>
</comment>
<keyword evidence="1" id="KW-0812">Transmembrane</keyword>
<evidence type="ECO:0000256" key="1">
    <source>
        <dbReference type="SAM" id="Phobius"/>
    </source>
</evidence>
<keyword evidence="1" id="KW-1133">Transmembrane helix</keyword>
<dbReference type="EMBL" id="VXIV02000433">
    <property type="protein sequence ID" value="KAF6038295.1"/>
    <property type="molecule type" value="Genomic_DNA"/>
</dbReference>
<dbReference type="AlphaFoldDB" id="A0A7J7KJ55"/>
<evidence type="ECO:0000313" key="2">
    <source>
        <dbReference type="EMBL" id="KAF6038295.1"/>
    </source>
</evidence>
<organism evidence="2 3">
    <name type="scientific">Bugula neritina</name>
    <name type="common">Brown bryozoan</name>
    <name type="synonym">Sertularia neritina</name>
    <dbReference type="NCBI Taxonomy" id="10212"/>
    <lineage>
        <taxon>Eukaryota</taxon>
        <taxon>Metazoa</taxon>
        <taxon>Spiralia</taxon>
        <taxon>Lophotrochozoa</taxon>
        <taxon>Bryozoa</taxon>
        <taxon>Gymnolaemata</taxon>
        <taxon>Cheilostomatida</taxon>
        <taxon>Flustrina</taxon>
        <taxon>Buguloidea</taxon>
        <taxon>Bugulidae</taxon>
        <taxon>Bugula</taxon>
    </lineage>
</organism>
<reference evidence="2" key="1">
    <citation type="submission" date="2020-06" db="EMBL/GenBank/DDBJ databases">
        <title>Draft genome of Bugula neritina, a colonial animal packing powerful symbionts and potential medicines.</title>
        <authorList>
            <person name="Rayko M."/>
        </authorList>
    </citation>
    <scope>NUCLEOTIDE SEQUENCE [LARGE SCALE GENOMIC DNA]</scope>
    <source>
        <strain evidence="2">Kwan_BN1</strain>
    </source>
</reference>
<name>A0A7J7KJ55_BUGNE</name>